<dbReference type="PANTHER" id="PTHR33420">
    <property type="entry name" value="FIMBRIAL SUBUNIT ELFA-RELATED"/>
    <property type="match status" value="1"/>
</dbReference>
<organism evidence="7">
    <name type="scientific">Serratia entomophila</name>
    <dbReference type="NCBI Taxonomy" id="42906"/>
    <lineage>
        <taxon>Bacteria</taxon>
        <taxon>Pseudomonadati</taxon>
        <taxon>Pseudomonadota</taxon>
        <taxon>Gammaproteobacteria</taxon>
        <taxon>Enterobacterales</taxon>
        <taxon>Yersiniaceae</taxon>
        <taxon>Serratia</taxon>
    </lineage>
</organism>
<evidence type="ECO:0000256" key="2">
    <source>
        <dbReference type="ARBA" id="ARBA00006671"/>
    </source>
</evidence>
<dbReference type="InterPro" id="IPR050263">
    <property type="entry name" value="Bact_Fimbrial_Adh_Pro"/>
</dbReference>
<gene>
    <name evidence="7" type="primary">sefB</name>
</gene>
<keyword evidence="4" id="KW-0281">Fimbrium</keyword>
<accession>Q7BQT8</accession>
<dbReference type="SUPFAM" id="SSF49401">
    <property type="entry name" value="Bacterial adhesins"/>
    <property type="match status" value="1"/>
</dbReference>
<name>Q7BQT8_9GAMM</name>
<protein>
    <submittedName>
        <fullName evidence="7">SefB</fullName>
    </submittedName>
</protein>
<geneLocation type="plasmid" evidence="7">
    <name>pADAP</name>
</geneLocation>
<reference evidence="7" key="3">
    <citation type="journal article" date="2004" name="J. Bacteriol.">
        <title>Cloning Serratia entomophila antifeeding genes--a putative defective prophage active against the grass grub Costelytra zealandica.</title>
        <authorList>
            <person name="Hurst M.R."/>
            <person name="Glare T.R."/>
            <person name="Jackson T.A."/>
        </authorList>
    </citation>
    <scope>NUCLEOTIDE SEQUENCE</scope>
    <source>
        <strain evidence="7">A1MO2</strain>
        <plasmid evidence="7">pADAP</plasmid>
    </source>
</reference>
<dbReference type="PANTHER" id="PTHR33420:SF3">
    <property type="entry name" value="FIMBRIAL SUBUNIT ELFA"/>
    <property type="match status" value="1"/>
</dbReference>
<keyword evidence="3 5" id="KW-0732">Signal</keyword>
<evidence type="ECO:0000259" key="6">
    <source>
        <dbReference type="Pfam" id="PF00419"/>
    </source>
</evidence>
<dbReference type="Gene3D" id="2.60.40.1090">
    <property type="entry name" value="Fimbrial-type adhesion domain"/>
    <property type="match status" value="1"/>
</dbReference>
<feature type="domain" description="Fimbrial-type adhesion" evidence="6">
    <location>
        <begin position="30"/>
        <end position="175"/>
    </location>
</feature>
<dbReference type="InterPro" id="IPR036937">
    <property type="entry name" value="Adhesion_dom_fimbrial_sf"/>
</dbReference>
<evidence type="ECO:0000256" key="3">
    <source>
        <dbReference type="ARBA" id="ARBA00022729"/>
    </source>
</evidence>
<evidence type="ECO:0000256" key="1">
    <source>
        <dbReference type="ARBA" id="ARBA00004561"/>
    </source>
</evidence>
<feature type="chain" id="PRO_5004286774" evidence="5">
    <location>
        <begin position="22"/>
        <end position="175"/>
    </location>
</feature>
<comment type="similarity">
    <text evidence="2">Belongs to the fimbrial protein family.</text>
</comment>
<dbReference type="AlphaFoldDB" id="Q7BQT8"/>
<dbReference type="InterPro" id="IPR008966">
    <property type="entry name" value="Adhesion_dom_sf"/>
</dbReference>
<reference evidence="7" key="4">
    <citation type="submission" date="2017-12" db="EMBL/GenBank/DDBJ databases">
        <authorList>
            <person name="Hurst M.R.H."/>
        </authorList>
    </citation>
    <scope>NUCLEOTIDE SEQUENCE</scope>
    <source>
        <strain evidence="7">A1MO2</strain>
        <plasmid evidence="7">pADAP</plasmid>
    </source>
</reference>
<keyword evidence="7" id="KW-0614">Plasmid</keyword>
<comment type="subcellular location">
    <subcellularLocation>
        <location evidence="1">Fimbrium</location>
    </subcellularLocation>
</comment>
<dbReference type="RefSeq" id="WP_010895781.1">
    <property type="nucleotide sequence ID" value="NC_002523.5"/>
</dbReference>
<reference evidence="7" key="1">
    <citation type="journal article" date="2000" name="J. Bacteriol.">
        <title>Plasmid-located pathogenicity determinants of Serratia entomophila, the causal agent of amber disease of grass grub, show similarity to the insecticidal toxins of Photorhabdus luminescens.</title>
        <authorList>
            <person name="Hurst M.R."/>
            <person name="Glare T.R."/>
            <person name="Jackson T.A."/>
            <person name="Ronson C.W."/>
        </authorList>
    </citation>
    <scope>NUCLEOTIDE SEQUENCE</scope>
    <source>
        <strain evidence="7">A1MO2</strain>
        <plasmid evidence="7">pADAP</plasmid>
    </source>
</reference>
<proteinExistence type="inferred from homology"/>
<evidence type="ECO:0000256" key="4">
    <source>
        <dbReference type="ARBA" id="ARBA00023263"/>
    </source>
</evidence>
<feature type="signal peptide" evidence="5">
    <location>
        <begin position="1"/>
        <end position="21"/>
    </location>
</feature>
<dbReference type="Pfam" id="PF00419">
    <property type="entry name" value="Fimbrial"/>
    <property type="match status" value="1"/>
</dbReference>
<reference evidence="7" key="2">
    <citation type="journal article" date="2003" name="Plasmid">
        <title>Peripheral sequences of the Serratia entomophila pADAP virulence-associated region.</title>
        <authorList>
            <person name="Hurst M.R."/>
            <person name="O'Callaghan M."/>
            <person name="Glare T.R."/>
        </authorList>
    </citation>
    <scope>NUCLEOTIDE SEQUENCE</scope>
    <source>
        <strain evidence="7">A1MO2</strain>
        <plasmid evidence="7">pADAP</plasmid>
    </source>
</reference>
<dbReference type="GeneID" id="75025144"/>
<dbReference type="EMBL" id="AF135182">
    <property type="protein sequence ID" value="AAR13148.1"/>
    <property type="molecule type" value="Genomic_DNA"/>
</dbReference>
<evidence type="ECO:0000256" key="5">
    <source>
        <dbReference type="SAM" id="SignalP"/>
    </source>
</evidence>
<evidence type="ECO:0000313" key="7">
    <source>
        <dbReference type="EMBL" id="AAR13148.1"/>
    </source>
</evidence>
<dbReference type="InterPro" id="IPR000259">
    <property type="entry name" value="Adhesion_dom_fimbrial"/>
</dbReference>
<dbReference type="GO" id="GO:0009289">
    <property type="term" value="C:pilus"/>
    <property type="evidence" value="ECO:0007669"/>
    <property type="project" value="UniProtKB-SubCell"/>
</dbReference>
<sequence length="175" mass="19197">MLKNNLWFLLFLFGGINGALAQDQGHGRVTMNGQIIASACTIAAEDVYQSINLGELPLRTLVADGQGPLRTFNLHLIKCVLNKESEKGQWRDVLVTFDGVADGTSLFATQGEAQGVGIRIMDSHQQVAAVGGVMNVIELEPDTTTLKYQLQLVRNNTALRAGEFYSVIKFMVHYQ</sequence>
<dbReference type="GO" id="GO:0043709">
    <property type="term" value="P:cell adhesion involved in single-species biofilm formation"/>
    <property type="evidence" value="ECO:0007669"/>
    <property type="project" value="TreeGrafter"/>
</dbReference>